<dbReference type="Pfam" id="PF03473">
    <property type="entry name" value="MOSC"/>
    <property type="match status" value="1"/>
</dbReference>
<dbReference type="GO" id="GO:0003824">
    <property type="term" value="F:catalytic activity"/>
    <property type="evidence" value="ECO:0007669"/>
    <property type="project" value="InterPro"/>
</dbReference>
<feature type="domain" description="MOSC" evidence="2">
    <location>
        <begin position="188"/>
        <end position="345"/>
    </location>
</feature>
<evidence type="ECO:0000259" key="2">
    <source>
        <dbReference type="PROSITE" id="PS51340"/>
    </source>
</evidence>
<organism evidence="3 4">
    <name type="scientific">Phaedon cochleariae</name>
    <name type="common">Mustard beetle</name>
    <dbReference type="NCBI Taxonomy" id="80249"/>
    <lineage>
        <taxon>Eukaryota</taxon>
        <taxon>Metazoa</taxon>
        <taxon>Ecdysozoa</taxon>
        <taxon>Arthropoda</taxon>
        <taxon>Hexapoda</taxon>
        <taxon>Insecta</taxon>
        <taxon>Pterygota</taxon>
        <taxon>Neoptera</taxon>
        <taxon>Endopterygota</taxon>
        <taxon>Coleoptera</taxon>
        <taxon>Polyphaga</taxon>
        <taxon>Cucujiformia</taxon>
        <taxon>Chrysomeloidea</taxon>
        <taxon>Chrysomelidae</taxon>
        <taxon>Chrysomelinae</taxon>
        <taxon>Chrysomelini</taxon>
        <taxon>Phaedon</taxon>
    </lineage>
</organism>
<dbReference type="SUPFAM" id="SSF50800">
    <property type="entry name" value="PK beta-barrel domain-like"/>
    <property type="match status" value="1"/>
</dbReference>
<dbReference type="OrthoDB" id="17255at2759"/>
<evidence type="ECO:0000313" key="4">
    <source>
        <dbReference type="Proteomes" id="UP001153737"/>
    </source>
</evidence>
<evidence type="ECO:0000256" key="1">
    <source>
        <dbReference type="SAM" id="Phobius"/>
    </source>
</evidence>
<keyword evidence="1" id="KW-1133">Transmembrane helix</keyword>
<feature type="transmembrane region" description="Helical" evidence="1">
    <location>
        <begin position="12"/>
        <end position="31"/>
    </location>
</feature>
<dbReference type="PANTHER" id="PTHR14237">
    <property type="entry name" value="MOLYBDOPTERIN COFACTOR SULFURASE MOSC"/>
    <property type="match status" value="1"/>
</dbReference>
<gene>
    <name evidence="3" type="ORF">PHAECO_LOCUS7424</name>
</gene>
<dbReference type="InterPro" id="IPR005303">
    <property type="entry name" value="MOCOS_middle"/>
</dbReference>
<dbReference type="Pfam" id="PF03476">
    <property type="entry name" value="MOSC_N"/>
    <property type="match status" value="1"/>
</dbReference>
<reference evidence="3" key="1">
    <citation type="submission" date="2022-01" db="EMBL/GenBank/DDBJ databases">
        <authorList>
            <person name="King R."/>
        </authorList>
    </citation>
    <scope>NUCLEOTIDE SEQUENCE</scope>
</reference>
<reference evidence="3" key="2">
    <citation type="submission" date="2022-10" db="EMBL/GenBank/DDBJ databases">
        <authorList>
            <consortium name="ENA_rothamsted_submissions"/>
            <consortium name="culmorum"/>
            <person name="King R."/>
        </authorList>
    </citation>
    <scope>NUCLEOTIDE SEQUENCE</scope>
</reference>
<dbReference type="EMBL" id="OU896709">
    <property type="protein sequence ID" value="CAH1159555.1"/>
    <property type="molecule type" value="Genomic_DNA"/>
</dbReference>
<dbReference type="PANTHER" id="PTHR14237:SF19">
    <property type="entry name" value="MITOCHONDRIAL AMIDOXIME REDUCING COMPONENT 1"/>
    <property type="match status" value="1"/>
</dbReference>
<sequence length="348" mass="39818">MENTSSFPNQKITILLGTVTTVFVVLGAYWYQRLRKPKIPTEWTPVGKITKLCLYPLKSGKRIEVQKLVCNKHTAMEDEKVENSLRLRDRSFVVYHEETKEYRTGRNNPKSVLVEVSARDENHVALNAPDMPTLIVEIPKKTKSNVTIVKHFMDEPIPTIDCGDAAAKWISKYLLGENAGLRLGYHDGSFRRIMFEKLYQGLEDYYKRGMNIDATGLNSDLTTLMMISESSVRDVNQKIVNSEISSNNFRPNLLMDGPNLRPFEEDSWEWIKIGDVVMKNVMECLRCIMTTIDADTGIRRSDMEPLNTLKRYRMTSGPHKAPVMGIHLNVVRNGRISVGDTVYIVKRE</sequence>
<accession>A0A9P0DK75</accession>
<proteinExistence type="predicted"/>
<dbReference type="AlphaFoldDB" id="A0A9P0DK75"/>
<name>A0A9P0DK75_PHACE</name>
<protein>
    <recommendedName>
        <fullName evidence="2">MOSC domain-containing protein</fullName>
    </recommendedName>
</protein>
<evidence type="ECO:0000313" key="3">
    <source>
        <dbReference type="EMBL" id="CAH1159555.1"/>
    </source>
</evidence>
<dbReference type="Proteomes" id="UP001153737">
    <property type="component" value="Chromosome 3"/>
</dbReference>
<dbReference type="InterPro" id="IPR011037">
    <property type="entry name" value="Pyrv_Knase-like_insert_dom_sf"/>
</dbReference>
<dbReference type="GO" id="GO:0030151">
    <property type="term" value="F:molybdenum ion binding"/>
    <property type="evidence" value="ECO:0007669"/>
    <property type="project" value="InterPro"/>
</dbReference>
<dbReference type="GO" id="GO:0030170">
    <property type="term" value="F:pyridoxal phosphate binding"/>
    <property type="evidence" value="ECO:0007669"/>
    <property type="project" value="InterPro"/>
</dbReference>
<dbReference type="InterPro" id="IPR005302">
    <property type="entry name" value="MoCF_Sase_C"/>
</dbReference>
<keyword evidence="4" id="KW-1185">Reference proteome</keyword>
<keyword evidence="1" id="KW-0472">Membrane</keyword>
<keyword evidence="1" id="KW-0812">Transmembrane</keyword>
<dbReference type="SUPFAM" id="SSF141673">
    <property type="entry name" value="MOSC N-terminal domain-like"/>
    <property type="match status" value="1"/>
</dbReference>
<dbReference type="PROSITE" id="PS51340">
    <property type="entry name" value="MOSC"/>
    <property type="match status" value="1"/>
</dbReference>